<dbReference type="AlphaFoldDB" id="A0A9P4MLN8"/>
<keyword evidence="11" id="KW-1185">Reference proteome</keyword>
<comment type="similarity">
    <text evidence="6">Belongs to the L2HGDH family.</text>
</comment>
<dbReference type="Gene3D" id="3.30.9.10">
    <property type="entry name" value="D-Amino Acid Oxidase, subunit A, domain 2"/>
    <property type="match status" value="1"/>
</dbReference>
<dbReference type="SUPFAM" id="SSF51905">
    <property type="entry name" value="FAD/NAD(P)-binding domain"/>
    <property type="match status" value="1"/>
</dbReference>
<protein>
    <recommendedName>
        <fullName evidence="8">L-2-hydroxyglutarate dehydrogenase, mitochondrial</fullName>
        <ecNumber evidence="7">1.1.99.2</ecNumber>
    </recommendedName>
</protein>
<keyword evidence="2" id="KW-0285">Flavoprotein</keyword>
<dbReference type="PANTHER" id="PTHR43104">
    <property type="entry name" value="L-2-HYDROXYGLUTARATE DEHYDROGENASE, MITOCHONDRIAL"/>
    <property type="match status" value="1"/>
</dbReference>
<comment type="catalytic activity">
    <reaction evidence="5">
        <text>(S)-2-hydroxyglutarate + A = 2-oxoglutarate + AH2</text>
        <dbReference type="Rhea" id="RHEA:21252"/>
        <dbReference type="ChEBI" id="CHEBI:13193"/>
        <dbReference type="ChEBI" id="CHEBI:16782"/>
        <dbReference type="ChEBI" id="CHEBI:16810"/>
        <dbReference type="ChEBI" id="CHEBI:17499"/>
        <dbReference type="EC" id="1.1.99.2"/>
    </reaction>
</comment>
<name>A0A9P4MLN8_9PEZI</name>
<evidence type="ECO:0000256" key="1">
    <source>
        <dbReference type="ARBA" id="ARBA00001974"/>
    </source>
</evidence>
<accession>A0A9P4MLN8</accession>
<evidence type="ECO:0000259" key="9">
    <source>
        <dbReference type="Pfam" id="PF01266"/>
    </source>
</evidence>
<evidence type="ECO:0000313" key="10">
    <source>
        <dbReference type="EMBL" id="KAF2154394.1"/>
    </source>
</evidence>
<feature type="domain" description="FAD dependent oxidoreductase" evidence="9">
    <location>
        <begin position="36"/>
        <end position="395"/>
    </location>
</feature>
<organism evidence="10 11">
    <name type="scientific">Myriangium duriaei CBS 260.36</name>
    <dbReference type="NCBI Taxonomy" id="1168546"/>
    <lineage>
        <taxon>Eukaryota</taxon>
        <taxon>Fungi</taxon>
        <taxon>Dikarya</taxon>
        <taxon>Ascomycota</taxon>
        <taxon>Pezizomycotina</taxon>
        <taxon>Dothideomycetes</taxon>
        <taxon>Dothideomycetidae</taxon>
        <taxon>Myriangiales</taxon>
        <taxon>Myriangiaceae</taxon>
        <taxon>Myriangium</taxon>
    </lineage>
</organism>
<proteinExistence type="inferred from homology"/>
<keyword evidence="4" id="KW-0560">Oxidoreductase</keyword>
<dbReference type="Gene3D" id="3.50.50.60">
    <property type="entry name" value="FAD/NAD(P)-binding domain"/>
    <property type="match status" value="1"/>
</dbReference>
<gene>
    <name evidence="10" type="ORF">K461DRAFT_223192</name>
</gene>
<dbReference type="InterPro" id="IPR036188">
    <property type="entry name" value="FAD/NAD-bd_sf"/>
</dbReference>
<dbReference type="Proteomes" id="UP000799439">
    <property type="component" value="Unassembled WGS sequence"/>
</dbReference>
<evidence type="ECO:0000256" key="8">
    <source>
        <dbReference type="ARBA" id="ARBA00041137"/>
    </source>
</evidence>
<evidence type="ECO:0000256" key="2">
    <source>
        <dbReference type="ARBA" id="ARBA00022630"/>
    </source>
</evidence>
<evidence type="ECO:0000313" key="11">
    <source>
        <dbReference type="Proteomes" id="UP000799439"/>
    </source>
</evidence>
<sequence length="401" mass="43507">MPLLRLPGHLPRHLIRPHQRCFSTTPSHHADFTHTIIGGGAVGLAIARRLQQRPDASTVLIERHGAVGTETSSRNSEVIHAGLYYGTDTLKAKLCVRGKELLYQLCSQHQIPHSRVGKLIVAQDSVQREALEGLARAADALGVETGWLSPSQVTDREPDVRAAEGALWSPTTGIIDSHGYMAFLAEEFEAAGGDTALGNEVVGVERVGGEWRVDVRSGDGKTATISSEVLVNAAGLAAIPLSNSILPEGRRLKPYYAKGTYYSYAAREPRTKTLVYPAPVKGHGGLGTHLTLDLRGRVRFGPDVQWVEDAGDVVPREDLERRKAAVEEIRAYLPGLQEEKLEVDYCGIRPKLAGKDGGGGKDFYIKKEEGFEGFVNLLGIESPGLTSSLAIADEVHRLLYE</sequence>
<comment type="cofactor">
    <cofactor evidence="1">
        <name>FAD</name>
        <dbReference type="ChEBI" id="CHEBI:57692"/>
    </cofactor>
</comment>
<evidence type="ECO:0000256" key="4">
    <source>
        <dbReference type="ARBA" id="ARBA00023002"/>
    </source>
</evidence>
<comment type="caution">
    <text evidence="10">The sequence shown here is derived from an EMBL/GenBank/DDBJ whole genome shotgun (WGS) entry which is preliminary data.</text>
</comment>
<evidence type="ECO:0000256" key="7">
    <source>
        <dbReference type="ARBA" id="ARBA00038878"/>
    </source>
</evidence>
<keyword evidence="3" id="KW-0274">FAD</keyword>
<dbReference type="Pfam" id="PF01266">
    <property type="entry name" value="DAO"/>
    <property type="match status" value="1"/>
</dbReference>
<dbReference type="GO" id="GO:0047545">
    <property type="term" value="F:(S)-2-hydroxyglutarate dehydrogenase activity"/>
    <property type="evidence" value="ECO:0007669"/>
    <property type="project" value="UniProtKB-EC"/>
</dbReference>
<evidence type="ECO:0000256" key="3">
    <source>
        <dbReference type="ARBA" id="ARBA00022827"/>
    </source>
</evidence>
<dbReference type="EMBL" id="ML996084">
    <property type="protein sequence ID" value="KAF2154394.1"/>
    <property type="molecule type" value="Genomic_DNA"/>
</dbReference>
<evidence type="ECO:0000256" key="6">
    <source>
        <dbReference type="ARBA" id="ARBA00037941"/>
    </source>
</evidence>
<dbReference type="InterPro" id="IPR006076">
    <property type="entry name" value="FAD-dep_OxRdtase"/>
</dbReference>
<dbReference type="EC" id="1.1.99.2" evidence="7"/>
<evidence type="ECO:0000256" key="5">
    <source>
        <dbReference type="ARBA" id="ARBA00036066"/>
    </source>
</evidence>
<dbReference type="PANTHER" id="PTHR43104:SF4">
    <property type="entry name" value="L-2-HYDROXYGLUTARATE DEHYDROGENASE, MITOCHONDRIAL"/>
    <property type="match status" value="1"/>
</dbReference>
<reference evidence="10" key="1">
    <citation type="journal article" date="2020" name="Stud. Mycol.">
        <title>101 Dothideomycetes genomes: a test case for predicting lifestyles and emergence of pathogens.</title>
        <authorList>
            <person name="Haridas S."/>
            <person name="Albert R."/>
            <person name="Binder M."/>
            <person name="Bloem J."/>
            <person name="Labutti K."/>
            <person name="Salamov A."/>
            <person name="Andreopoulos B."/>
            <person name="Baker S."/>
            <person name="Barry K."/>
            <person name="Bills G."/>
            <person name="Bluhm B."/>
            <person name="Cannon C."/>
            <person name="Castanera R."/>
            <person name="Culley D."/>
            <person name="Daum C."/>
            <person name="Ezra D."/>
            <person name="Gonzalez J."/>
            <person name="Henrissat B."/>
            <person name="Kuo A."/>
            <person name="Liang C."/>
            <person name="Lipzen A."/>
            <person name="Lutzoni F."/>
            <person name="Magnuson J."/>
            <person name="Mondo S."/>
            <person name="Nolan M."/>
            <person name="Ohm R."/>
            <person name="Pangilinan J."/>
            <person name="Park H.-J."/>
            <person name="Ramirez L."/>
            <person name="Alfaro M."/>
            <person name="Sun H."/>
            <person name="Tritt A."/>
            <person name="Yoshinaga Y."/>
            <person name="Zwiers L.-H."/>
            <person name="Turgeon B."/>
            <person name="Goodwin S."/>
            <person name="Spatafora J."/>
            <person name="Crous P."/>
            <person name="Grigoriev I."/>
        </authorList>
    </citation>
    <scope>NUCLEOTIDE SEQUENCE</scope>
    <source>
        <strain evidence="10">CBS 260.36</strain>
    </source>
</reference>
<dbReference type="OrthoDB" id="498204at2759"/>